<feature type="compositionally biased region" description="Basic and acidic residues" evidence="1">
    <location>
        <begin position="373"/>
        <end position="387"/>
    </location>
</feature>
<organism evidence="2">
    <name type="scientific">Tanacetum cinerariifolium</name>
    <name type="common">Dalmatian daisy</name>
    <name type="synonym">Chrysanthemum cinerariifolium</name>
    <dbReference type="NCBI Taxonomy" id="118510"/>
    <lineage>
        <taxon>Eukaryota</taxon>
        <taxon>Viridiplantae</taxon>
        <taxon>Streptophyta</taxon>
        <taxon>Embryophyta</taxon>
        <taxon>Tracheophyta</taxon>
        <taxon>Spermatophyta</taxon>
        <taxon>Magnoliopsida</taxon>
        <taxon>eudicotyledons</taxon>
        <taxon>Gunneridae</taxon>
        <taxon>Pentapetalae</taxon>
        <taxon>asterids</taxon>
        <taxon>campanulids</taxon>
        <taxon>Asterales</taxon>
        <taxon>Asteraceae</taxon>
        <taxon>Asteroideae</taxon>
        <taxon>Anthemideae</taxon>
        <taxon>Anthemidinae</taxon>
        <taxon>Tanacetum</taxon>
    </lineage>
</organism>
<name>A0A6L2N6S1_TANCI</name>
<dbReference type="AlphaFoldDB" id="A0A6L2N6S1"/>
<feature type="region of interest" description="Disordered" evidence="1">
    <location>
        <begin position="361"/>
        <end position="387"/>
    </location>
</feature>
<protein>
    <recommendedName>
        <fullName evidence="3">Retrotransposon gag domain-containing protein</fullName>
    </recommendedName>
</protein>
<reference evidence="2" key="1">
    <citation type="journal article" date="2019" name="Sci. Rep.">
        <title>Draft genome of Tanacetum cinerariifolium, the natural source of mosquito coil.</title>
        <authorList>
            <person name="Yamashiro T."/>
            <person name="Shiraishi A."/>
            <person name="Satake H."/>
            <person name="Nakayama K."/>
        </authorList>
    </citation>
    <scope>NUCLEOTIDE SEQUENCE</scope>
</reference>
<comment type="caution">
    <text evidence="2">The sequence shown here is derived from an EMBL/GenBank/DDBJ whole genome shotgun (WGS) entry which is preliminary data.</text>
</comment>
<evidence type="ECO:0008006" key="3">
    <source>
        <dbReference type="Google" id="ProtNLM"/>
    </source>
</evidence>
<sequence length="387" mass="45536">MAELISEEYIVNAQNESNLSITSKDINIELNNEFLVKLQKNAYHGLINEYVVNHIAKVLEMIDLIYIPGVDSHQLRMKVFPLSLVDDARQWWINEGKKITIWEELVKKFFCKLYPKSYDGEEEMLDEGDNWGIYPLEFISRVNSSFDKDMKMDGRTKKVLFHAWKNGSWNKRRMDDRILSSNNTTTDSFFRPYLKTSEKNETKKDNELSLTKRKFSNTSNSVDEQPYKKICKAEKFEAIKYSLRPNEDRMSIIYKEFSRRRTKDGWRQLRMLFNFIESVFPDINTAYPLHTIRHTKVDWQDDPLHETEDLFVGLDQLIQLVVSQNNVHEGVAEEVIKMANDQAEALSFDKEVTNECLVDEQVGESRPSKKIRVTQEEMIKDQKSKKT</sequence>
<evidence type="ECO:0000313" key="2">
    <source>
        <dbReference type="EMBL" id="GEU81883.1"/>
    </source>
</evidence>
<proteinExistence type="predicted"/>
<gene>
    <name evidence="2" type="ORF">Tci_053861</name>
</gene>
<evidence type="ECO:0000256" key="1">
    <source>
        <dbReference type="SAM" id="MobiDB-lite"/>
    </source>
</evidence>
<dbReference type="EMBL" id="BKCJ010008373">
    <property type="protein sequence ID" value="GEU81883.1"/>
    <property type="molecule type" value="Genomic_DNA"/>
</dbReference>
<accession>A0A6L2N6S1</accession>